<protein>
    <recommendedName>
        <fullName evidence="5">Fungal-specific transcription factor domain-containing protein</fullName>
    </recommendedName>
</protein>
<dbReference type="GO" id="GO:0000976">
    <property type="term" value="F:transcription cis-regulatory region binding"/>
    <property type="evidence" value="ECO:0007669"/>
    <property type="project" value="TreeGrafter"/>
</dbReference>
<dbReference type="Proteomes" id="UP000326198">
    <property type="component" value="Unassembled WGS sequence"/>
</dbReference>
<keyword evidence="2" id="KW-0539">Nucleus</keyword>
<accession>A0A5N7B3B3</accession>
<organism evidence="3 4">
    <name type="scientific">Aspergillus bertholletiae</name>
    <dbReference type="NCBI Taxonomy" id="1226010"/>
    <lineage>
        <taxon>Eukaryota</taxon>
        <taxon>Fungi</taxon>
        <taxon>Dikarya</taxon>
        <taxon>Ascomycota</taxon>
        <taxon>Pezizomycotina</taxon>
        <taxon>Eurotiomycetes</taxon>
        <taxon>Eurotiomycetidae</taxon>
        <taxon>Eurotiales</taxon>
        <taxon>Aspergillaceae</taxon>
        <taxon>Aspergillus</taxon>
        <taxon>Aspergillus subgen. Circumdati</taxon>
    </lineage>
</organism>
<proteinExistence type="predicted"/>
<evidence type="ECO:0000313" key="4">
    <source>
        <dbReference type="Proteomes" id="UP000326198"/>
    </source>
</evidence>
<dbReference type="GO" id="GO:0005634">
    <property type="term" value="C:nucleus"/>
    <property type="evidence" value="ECO:0007669"/>
    <property type="project" value="UniProtKB-SubCell"/>
</dbReference>
<dbReference type="InterPro" id="IPR021858">
    <property type="entry name" value="Fun_TF"/>
</dbReference>
<dbReference type="GO" id="GO:0003700">
    <property type="term" value="F:DNA-binding transcription factor activity"/>
    <property type="evidence" value="ECO:0007669"/>
    <property type="project" value="TreeGrafter"/>
</dbReference>
<name>A0A5N7B3B3_9EURO</name>
<dbReference type="AlphaFoldDB" id="A0A5N7B3B3"/>
<evidence type="ECO:0000256" key="1">
    <source>
        <dbReference type="ARBA" id="ARBA00004123"/>
    </source>
</evidence>
<sequence>MRFVSETFENIRTYAELNSPPGLDAKCTRSSSAEPAFPSFSSPEHIQSLLGIAYEDNFFHDSAESPLALPGVSVPAPVTAEQSALYHVLPYAPRDRQRYATLLIHFRRHVGPLWFDVTDSDFSIQVLCLVPTCPILLFSTLALAARHLHRFADDGTDEAEHYHDRCIELLLPVLNDRTAISDGVILASSVLLRFYEEISAPIRGRDDAWHLLGGFAFVEEVQNESRHWQEGLGRGAFWIHQRQDIINAILNQRPTKANLTLCGLDRTSSDSNPETWAKRCTCLVADVVSFCFGPNASSIERYDTLRHQLDWWDMHKPPCSTAFFQSELDHQTEDPFPEIIFALDASVVGVAYYHLSMLLMAIYNPRQPKIGPLHALGRQQIEREVQFHVRTLCGIALSNPCPPGRVVACLAISQCGAWFTNPDERLRLMNIIKVVEQDDMWPGGSTIASLKEQWSISD</sequence>
<comment type="subcellular location">
    <subcellularLocation>
        <location evidence="1">Nucleus</location>
    </subcellularLocation>
</comment>
<evidence type="ECO:0000313" key="3">
    <source>
        <dbReference type="EMBL" id="KAE8375839.1"/>
    </source>
</evidence>
<evidence type="ECO:0008006" key="5">
    <source>
        <dbReference type="Google" id="ProtNLM"/>
    </source>
</evidence>
<dbReference type="OrthoDB" id="4525710at2759"/>
<dbReference type="EMBL" id="ML736252">
    <property type="protein sequence ID" value="KAE8375839.1"/>
    <property type="molecule type" value="Genomic_DNA"/>
</dbReference>
<keyword evidence="4" id="KW-1185">Reference proteome</keyword>
<dbReference type="GO" id="GO:0045944">
    <property type="term" value="P:positive regulation of transcription by RNA polymerase II"/>
    <property type="evidence" value="ECO:0007669"/>
    <property type="project" value="TreeGrafter"/>
</dbReference>
<dbReference type="PANTHER" id="PTHR37534">
    <property type="entry name" value="TRANSCRIPTIONAL ACTIVATOR PROTEIN UGA3"/>
    <property type="match status" value="1"/>
</dbReference>
<evidence type="ECO:0000256" key="2">
    <source>
        <dbReference type="ARBA" id="ARBA00023242"/>
    </source>
</evidence>
<dbReference type="PANTHER" id="PTHR37534:SF25">
    <property type="entry name" value="ZN(II)2CYS6 TRANSCRIPTION FACTOR (EUROFUNG)"/>
    <property type="match status" value="1"/>
</dbReference>
<reference evidence="3 4" key="1">
    <citation type="submission" date="2019-04" db="EMBL/GenBank/DDBJ databases">
        <title>Friends and foes A comparative genomics studyof 23 Aspergillus species from section Flavi.</title>
        <authorList>
            <consortium name="DOE Joint Genome Institute"/>
            <person name="Kjaerbolling I."/>
            <person name="Vesth T."/>
            <person name="Frisvad J.C."/>
            <person name="Nybo J.L."/>
            <person name="Theobald S."/>
            <person name="Kildgaard S."/>
            <person name="Isbrandt T."/>
            <person name="Kuo A."/>
            <person name="Sato A."/>
            <person name="Lyhne E.K."/>
            <person name="Kogle M.E."/>
            <person name="Wiebenga A."/>
            <person name="Kun R.S."/>
            <person name="Lubbers R.J."/>
            <person name="Makela M.R."/>
            <person name="Barry K."/>
            <person name="Chovatia M."/>
            <person name="Clum A."/>
            <person name="Daum C."/>
            <person name="Haridas S."/>
            <person name="He G."/>
            <person name="LaButti K."/>
            <person name="Lipzen A."/>
            <person name="Mondo S."/>
            <person name="Riley R."/>
            <person name="Salamov A."/>
            <person name="Simmons B.A."/>
            <person name="Magnuson J.K."/>
            <person name="Henrissat B."/>
            <person name="Mortensen U.H."/>
            <person name="Larsen T.O."/>
            <person name="Devries R.P."/>
            <person name="Grigoriev I.V."/>
            <person name="Machida M."/>
            <person name="Baker S.E."/>
            <person name="Andersen M.R."/>
        </authorList>
    </citation>
    <scope>NUCLEOTIDE SEQUENCE [LARGE SCALE GENOMIC DNA]</scope>
    <source>
        <strain evidence="3 4">IBT 29228</strain>
    </source>
</reference>
<dbReference type="Pfam" id="PF11951">
    <property type="entry name" value="Fungal_trans_2"/>
    <property type="match status" value="1"/>
</dbReference>
<gene>
    <name evidence="3" type="ORF">BDV26DRAFT_6007</name>
</gene>